<dbReference type="InterPro" id="IPR037828">
    <property type="entry name" value="GH94N_ChBP"/>
</dbReference>
<dbReference type="Gene3D" id="2.60.420.10">
    <property type="entry name" value="Maltose phosphorylase, domain 3"/>
    <property type="match status" value="1"/>
</dbReference>
<dbReference type="EMBL" id="FIZX01000006">
    <property type="protein sequence ID" value="CZF84655.1"/>
    <property type="molecule type" value="Genomic_DNA"/>
</dbReference>
<feature type="compositionally biased region" description="Low complexity" evidence="3">
    <location>
        <begin position="402"/>
        <end position="411"/>
    </location>
</feature>
<evidence type="ECO:0000313" key="6">
    <source>
        <dbReference type="EMBL" id="CZF84655.1"/>
    </source>
</evidence>
<dbReference type="InterPro" id="IPR011013">
    <property type="entry name" value="Gal_mutarotase_sf_dom"/>
</dbReference>
<dbReference type="SUPFAM" id="SSF74650">
    <property type="entry name" value="Galactose mutarotase-like"/>
    <property type="match status" value="1"/>
</dbReference>
<evidence type="ECO:0000256" key="1">
    <source>
        <dbReference type="ARBA" id="ARBA00022676"/>
    </source>
</evidence>
<evidence type="ECO:0000259" key="4">
    <source>
        <dbReference type="Pfam" id="PF06165"/>
    </source>
</evidence>
<dbReference type="SUPFAM" id="SSF48208">
    <property type="entry name" value="Six-hairpin glycosidases"/>
    <property type="match status" value="1"/>
</dbReference>
<dbReference type="Pfam" id="PF06165">
    <property type="entry name" value="GH94_b-supersand"/>
    <property type="match status" value="1"/>
</dbReference>
<name>A0A128FDT8_9GAMM</name>
<dbReference type="AlphaFoldDB" id="A0A128FDT8"/>
<evidence type="ECO:0000313" key="7">
    <source>
        <dbReference type="Proteomes" id="UP000071641"/>
    </source>
</evidence>
<dbReference type="Proteomes" id="UP000071641">
    <property type="component" value="Unassembled WGS sequence"/>
</dbReference>
<dbReference type="InterPro" id="IPR008928">
    <property type="entry name" value="6-hairpin_glycosidase_sf"/>
</dbReference>
<dbReference type="InterPro" id="IPR012341">
    <property type="entry name" value="6hp_glycosidase-like_sf"/>
</dbReference>
<feature type="region of interest" description="Disordered" evidence="3">
    <location>
        <begin position="397"/>
        <end position="416"/>
    </location>
</feature>
<evidence type="ECO:0000259" key="5">
    <source>
        <dbReference type="Pfam" id="PF17167"/>
    </source>
</evidence>
<dbReference type="Gene3D" id="1.50.10.10">
    <property type="match status" value="1"/>
</dbReference>
<reference evidence="7" key="1">
    <citation type="submission" date="2016-02" db="EMBL/GenBank/DDBJ databases">
        <authorList>
            <person name="Rodrigo-Torres Lidia"/>
            <person name="Arahal R.David."/>
        </authorList>
    </citation>
    <scope>NUCLEOTIDE SEQUENCE [LARGE SCALE GENOMIC DNA]</scope>
    <source>
        <strain evidence="7">CECT 9029</strain>
    </source>
</reference>
<gene>
    <name evidence="6" type="primary">chbP</name>
    <name evidence="6" type="ORF">GCE9029_04531</name>
</gene>
<dbReference type="GO" id="GO:0030246">
    <property type="term" value="F:carbohydrate binding"/>
    <property type="evidence" value="ECO:0007669"/>
    <property type="project" value="InterPro"/>
</dbReference>
<dbReference type="OrthoDB" id="9769991at2"/>
<dbReference type="CDD" id="cd11755">
    <property type="entry name" value="GH94N_ChBP_like"/>
    <property type="match status" value="1"/>
</dbReference>
<dbReference type="RefSeq" id="WP_062667146.1">
    <property type="nucleotide sequence ID" value="NZ_FIZX01000006.1"/>
</dbReference>
<feature type="domain" description="Glycosyl hydrolase 94 catalytic" evidence="5">
    <location>
        <begin position="296"/>
        <end position="725"/>
    </location>
</feature>
<dbReference type="STRING" id="1796497.GCE9029_04531"/>
<keyword evidence="2 6" id="KW-0808">Transferase</keyword>
<sequence length="801" mass="90264">MKYGFFDNDNREYVITRPDVPAPWTNYLGTEKFCTVISHNAGGYSFYNSPEYNRVTKFRPNGTFDRPGHYVYLRDDETGDYWSISWQPVAKSLEEASYEVRHGLSYSKFKCEYNGITAQKTLFVPKGEDAQIWDVKIKNDGDKPRTISAFSFVEFSFSHIQSDNQNHQMSLYSAGTSYNDGVIEYDLYYNTNDYEGFYYMASSFDPDSYDGQRDSFLGMYRDEANPIAVENGRCSNHVQTCYNHCGSLHKQFVIQPGEEVRFVFLLGIGKGEGQRLRAKYQDMANVDAAFAAIKGHWDERCNKFQVTSPNEGLDTMINAWTLYQAETCVVWSRFASFIEVGGRTGLGYRDTAQDAISVPHANPHMTRKRLVDLLRGQVKEGYGLHLFDPDWFDPEKADVKPSKSPTVVPTPSDEDKIHGIEDTCSDDHLWIVPTIINYIQETGEESFLDEMIPYANGGDASVYEHMKAALDFSAEYVGQTGICKGLRADWNDCLNLGGGESAMTSFLHFWALQEFIQLAKYKGQEADVQKYTEMAANLREACEKHLWDDEGGWYIRGLTKDGDKIGTAQQAEGRVHLESNTLAVLSGLASQERGEKAMDAVDENLYCEYGLHLNSPSFATPNDDIGFVTRVYQGVKENGAIFSHPNPWAWVAETKLGRGDRAMKFYDALNPFNQNDMIEKRVAEPYSYVQFIMGRDHENHGRANHPWLTGTSGWAYFAVTNFILGVQTGFDGLIVDPCIPTSWPGFEVRREWRDATYNIKVENPNSVSKGVKSITLNGETVEGAIPAQAAGSVNEVVVVLG</sequence>
<dbReference type="GO" id="GO:0016757">
    <property type="term" value="F:glycosyltransferase activity"/>
    <property type="evidence" value="ECO:0007669"/>
    <property type="project" value="UniProtKB-KW"/>
</dbReference>
<dbReference type="GO" id="GO:0005975">
    <property type="term" value="P:carbohydrate metabolic process"/>
    <property type="evidence" value="ECO:0007669"/>
    <property type="project" value="InterPro"/>
</dbReference>
<evidence type="ECO:0000256" key="2">
    <source>
        <dbReference type="ARBA" id="ARBA00022679"/>
    </source>
</evidence>
<proteinExistence type="predicted"/>
<dbReference type="InterPro" id="IPR010383">
    <property type="entry name" value="Glyco_hydrolase_94_b-supersand"/>
</dbReference>
<dbReference type="PANTHER" id="PTHR37469:SF3">
    <property type="entry name" value="PUTATIVE-RELATED"/>
    <property type="match status" value="1"/>
</dbReference>
<dbReference type="PANTHER" id="PTHR37469">
    <property type="entry name" value="CELLOBIONIC ACID PHOSPHORYLASE-RELATED"/>
    <property type="match status" value="1"/>
</dbReference>
<organism evidence="6 7">
    <name type="scientific">Grimontia celer</name>
    <dbReference type="NCBI Taxonomy" id="1796497"/>
    <lineage>
        <taxon>Bacteria</taxon>
        <taxon>Pseudomonadati</taxon>
        <taxon>Pseudomonadota</taxon>
        <taxon>Gammaproteobacteria</taxon>
        <taxon>Vibrionales</taxon>
        <taxon>Vibrionaceae</taxon>
        <taxon>Grimontia</taxon>
    </lineage>
</organism>
<protein>
    <submittedName>
        <fullName evidence="6">N,N'-diacetylchitobiose phosphorylase</fullName>
        <ecNumber evidence="6">2.4.1.280</ecNumber>
    </submittedName>
</protein>
<dbReference type="SMART" id="SM01068">
    <property type="entry name" value="CBM_X"/>
    <property type="match status" value="1"/>
</dbReference>
<dbReference type="EC" id="2.4.1.280" evidence="6"/>
<keyword evidence="1 6" id="KW-0328">Glycosyltransferase</keyword>
<evidence type="ECO:0000256" key="3">
    <source>
        <dbReference type="SAM" id="MobiDB-lite"/>
    </source>
</evidence>
<feature type="domain" description="Glycosyl hydrolase 94 supersandwich" evidence="4">
    <location>
        <begin position="11"/>
        <end position="282"/>
    </location>
</feature>
<dbReference type="InterPro" id="IPR052047">
    <property type="entry name" value="GH94_Enzymes"/>
</dbReference>
<keyword evidence="7" id="KW-1185">Reference proteome</keyword>
<dbReference type="Gene3D" id="2.70.98.40">
    <property type="entry name" value="Glycoside hydrolase, family 65, N-terminal domain"/>
    <property type="match status" value="1"/>
</dbReference>
<dbReference type="Pfam" id="PF17167">
    <property type="entry name" value="Glyco_hydro_94"/>
    <property type="match status" value="1"/>
</dbReference>
<accession>A0A128FDT8</accession>
<dbReference type="InterPro" id="IPR033432">
    <property type="entry name" value="GH94_catalytic"/>
</dbReference>
<dbReference type="InterPro" id="IPR037018">
    <property type="entry name" value="GH65_N"/>
</dbReference>